<sequence length="92" mass="9509">MNHLSPLSRIAVPSAPRPMPQGVQDGLDTIIFWVQTVGGSLAVVGLMVLAIGLFFAHRGGQGGEFMAKVGWWAAGASLLGLAAIIAPIFLGL</sequence>
<evidence type="ECO:0000313" key="3">
    <source>
        <dbReference type="Proteomes" id="UP000323410"/>
    </source>
</evidence>
<dbReference type="RefSeq" id="WP_148601784.1">
    <property type="nucleotide sequence ID" value="NZ_VSLD01000011.1"/>
</dbReference>
<comment type="caution">
    <text evidence="2">The sequence shown here is derived from an EMBL/GenBank/DDBJ whole genome shotgun (WGS) entry which is preliminary data.</text>
</comment>
<name>A0A5D0XJZ5_9MICC</name>
<accession>A0A5D0XJZ5</accession>
<evidence type="ECO:0000256" key="1">
    <source>
        <dbReference type="SAM" id="Phobius"/>
    </source>
</evidence>
<keyword evidence="3" id="KW-1185">Reference proteome</keyword>
<dbReference type="OrthoDB" id="4952136at2"/>
<organism evidence="2 3">
    <name type="scientific">Arthrobacter echini</name>
    <dbReference type="NCBI Taxonomy" id="1529066"/>
    <lineage>
        <taxon>Bacteria</taxon>
        <taxon>Bacillati</taxon>
        <taxon>Actinomycetota</taxon>
        <taxon>Actinomycetes</taxon>
        <taxon>Micrococcales</taxon>
        <taxon>Micrococcaceae</taxon>
        <taxon>Arthrobacter</taxon>
    </lineage>
</organism>
<dbReference type="AlphaFoldDB" id="A0A5D0XJZ5"/>
<keyword evidence="1" id="KW-0472">Membrane</keyword>
<feature type="transmembrane region" description="Helical" evidence="1">
    <location>
        <begin position="69"/>
        <end position="90"/>
    </location>
</feature>
<dbReference type="EMBL" id="VSLD01000011">
    <property type="protein sequence ID" value="TYC96598.1"/>
    <property type="molecule type" value="Genomic_DNA"/>
</dbReference>
<proteinExistence type="predicted"/>
<keyword evidence="1" id="KW-1133">Transmembrane helix</keyword>
<evidence type="ECO:0008006" key="4">
    <source>
        <dbReference type="Google" id="ProtNLM"/>
    </source>
</evidence>
<evidence type="ECO:0000313" key="2">
    <source>
        <dbReference type="EMBL" id="TYC96598.1"/>
    </source>
</evidence>
<dbReference type="Proteomes" id="UP000323410">
    <property type="component" value="Unassembled WGS sequence"/>
</dbReference>
<protein>
    <recommendedName>
        <fullName evidence="4">Conjugal transfer protein TrbC</fullName>
    </recommendedName>
</protein>
<reference evidence="2 3" key="1">
    <citation type="submission" date="2019-08" db="EMBL/GenBank/DDBJ databases">
        <title>Genone of Arthrobacter echini P9.</title>
        <authorList>
            <person name="Bowman J.P."/>
        </authorList>
    </citation>
    <scope>NUCLEOTIDE SEQUENCE [LARGE SCALE GENOMIC DNA]</scope>
    <source>
        <strain evidence="2 3">P9</strain>
    </source>
</reference>
<gene>
    <name evidence="2" type="ORF">FQ377_13805</name>
</gene>
<feature type="transmembrane region" description="Helical" evidence="1">
    <location>
        <begin position="30"/>
        <end position="57"/>
    </location>
</feature>
<keyword evidence="1" id="KW-0812">Transmembrane</keyword>